<gene>
    <name evidence="5" type="ordered locus">Rumal_3276</name>
</gene>
<sequence>MICFLTSAPLIDTETFRFKDVNDFIKEIKKSVKDNCSALFICSDPDSHEKTEKFSTEIRESFEKSGISFSQMKILDGRNKQFAGKLVENSDFIILAGGHVPTQNKFFEDIGLKCLLKNYSGVIMGISAGTMNSAEVVYAHPELDGEATDPEYRKFLKGLGLINAMILPHYQDIKDDVLDGLRVFEDIAYPDSVGRKFYAIPDGSYILIKNSRQELRGEAWLIKDGVCEKISDVGDRIII</sequence>
<dbReference type="AlphaFoldDB" id="E6UGS7"/>
<dbReference type="RefSeq" id="WP_013499844.1">
    <property type="nucleotide sequence ID" value="NC_014833.1"/>
</dbReference>
<comment type="similarity">
    <text evidence="1">Belongs to the peptidase S51 family.</text>
</comment>
<name>E6UGS7_RUMA7</name>
<dbReference type="GO" id="GO:0006508">
    <property type="term" value="P:proteolysis"/>
    <property type="evidence" value="ECO:0007669"/>
    <property type="project" value="UniProtKB-KW"/>
</dbReference>
<dbReference type="STRING" id="697329.Rumal_3276"/>
<dbReference type="Proteomes" id="UP000006919">
    <property type="component" value="Chromosome"/>
</dbReference>
<keyword evidence="2" id="KW-0645">Protease</keyword>
<dbReference type="Pfam" id="PF03575">
    <property type="entry name" value="Peptidase_S51"/>
    <property type="match status" value="1"/>
</dbReference>
<dbReference type="eggNOG" id="COG3340">
    <property type="taxonomic scope" value="Bacteria"/>
</dbReference>
<dbReference type="SUPFAM" id="SSF52317">
    <property type="entry name" value="Class I glutamine amidotransferase-like"/>
    <property type="match status" value="1"/>
</dbReference>
<keyword evidence="3" id="KW-0378">Hydrolase</keyword>
<evidence type="ECO:0000313" key="5">
    <source>
        <dbReference type="EMBL" id="ADU23739.1"/>
    </source>
</evidence>
<dbReference type="GO" id="GO:0008236">
    <property type="term" value="F:serine-type peptidase activity"/>
    <property type="evidence" value="ECO:0007669"/>
    <property type="project" value="UniProtKB-KW"/>
</dbReference>
<reference evidence="5 6" key="1">
    <citation type="journal article" date="2011" name="J. Bacteriol.">
        <title>Complete genome of the cellulolytic ruminal bacterium Ruminococcus albus 7.</title>
        <authorList>
            <person name="Suen G."/>
            <person name="Stevenson D.M."/>
            <person name="Bruce D.C."/>
            <person name="Chertkov O."/>
            <person name="Copeland A."/>
            <person name="Cheng J.F."/>
            <person name="Detter C."/>
            <person name="Detter J.C."/>
            <person name="Goodwin L.A."/>
            <person name="Han C.S."/>
            <person name="Hauser L.J."/>
            <person name="Ivanova N.N."/>
            <person name="Kyrpides N.C."/>
            <person name="Land M.L."/>
            <person name="Lapidus A."/>
            <person name="Lucas S."/>
            <person name="Ovchinnikova G."/>
            <person name="Pitluck S."/>
            <person name="Tapia R."/>
            <person name="Woyke T."/>
            <person name="Boyum J."/>
            <person name="Mead D."/>
            <person name="Weimer P.J."/>
        </authorList>
    </citation>
    <scope>NUCLEOTIDE SEQUENCE [LARGE SCALE GENOMIC DNA]</scope>
    <source>
        <strain evidence="6">ATCC 27210 / DSM 20455 / JCM 14654 / NCDO 2250 / 7</strain>
    </source>
</reference>
<proteinExistence type="inferred from homology"/>
<keyword evidence="4" id="KW-0720">Serine protease</keyword>
<dbReference type="EMBL" id="CP002403">
    <property type="protein sequence ID" value="ADU23739.1"/>
    <property type="molecule type" value="Genomic_DNA"/>
</dbReference>
<dbReference type="Gene3D" id="3.40.50.880">
    <property type="match status" value="1"/>
</dbReference>
<evidence type="ECO:0000256" key="3">
    <source>
        <dbReference type="ARBA" id="ARBA00022801"/>
    </source>
</evidence>
<protein>
    <submittedName>
        <fullName evidence="5">Peptidase E</fullName>
    </submittedName>
</protein>
<dbReference type="InterPro" id="IPR005320">
    <property type="entry name" value="Peptidase_S51"/>
</dbReference>
<accession>E6UGS7</accession>
<evidence type="ECO:0000256" key="2">
    <source>
        <dbReference type="ARBA" id="ARBA00022670"/>
    </source>
</evidence>
<organism evidence="5 6">
    <name type="scientific">Ruminococcus albus (strain ATCC 27210 / DSM 20455 / JCM 14654 / NCDO 2250 / 7)</name>
    <dbReference type="NCBI Taxonomy" id="697329"/>
    <lineage>
        <taxon>Bacteria</taxon>
        <taxon>Bacillati</taxon>
        <taxon>Bacillota</taxon>
        <taxon>Clostridia</taxon>
        <taxon>Eubacteriales</taxon>
        <taxon>Oscillospiraceae</taxon>
        <taxon>Ruminococcus</taxon>
    </lineage>
</organism>
<evidence type="ECO:0000313" key="6">
    <source>
        <dbReference type="Proteomes" id="UP000006919"/>
    </source>
</evidence>
<evidence type="ECO:0000256" key="4">
    <source>
        <dbReference type="ARBA" id="ARBA00022825"/>
    </source>
</evidence>
<dbReference type="InterPro" id="IPR029062">
    <property type="entry name" value="Class_I_gatase-like"/>
</dbReference>
<evidence type="ECO:0000256" key="1">
    <source>
        <dbReference type="ARBA" id="ARBA00006534"/>
    </source>
</evidence>
<dbReference type="KEGG" id="ral:Rumal_3276"/>
<dbReference type="HOGENOM" id="CLU_1132267_0_0_9"/>
<dbReference type="OrthoDB" id="1645527at2"/>